<feature type="chain" id="PRO_5006774277" description="Endoglucanase" evidence="9">
    <location>
        <begin position="19"/>
        <end position="578"/>
    </location>
</feature>
<evidence type="ECO:0000256" key="8">
    <source>
        <dbReference type="PROSITE-ProRule" id="PRU10060"/>
    </source>
</evidence>
<dbReference type="EMBL" id="LATX01002123">
    <property type="protein sequence ID" value="KTB33984.1"/>
    <property type="molecule type" value="Genomic_DNA"/>
</dbReference>
<dbReference type="SUPFAM" id="SSF48208">
    <property type="entry name" value="Six-hairpin glycosidases"/>
    <property type="match status" value="1"/>
</dbReference>
<protein>
    <recommendedName>
        <fullName evidence="9">Endoglucanase</fullName>
        <ecNumber evidence="9">3.2.1.4</ecNumber>
    </recommendedName>
</protein>
<evidence type="ECO:0000313" key="13">
    <source>
        <dbReference type="Proteomes" id="UP000054988"/>
    </source>
</evidence>
<reference evidence="12 13" key="1">
    <citation type="submission" date="2015-12" db="EMBL/GenBank/DDBJ databases">
        <title>Draft genome sequence of Moniliophthora roreri, the causal agent of frosty pod rot of cacao.</title>
        <authorList>
            <person name="Aime M.C."/>
            <person name="Diaz-Valderrama J.R."/>
            <person name="Kijpornyongpan T."/>
            <person name="Phillips-Mora W."/>
        </authorList>
    </citation>
    <scope>NUCLEOTIDE SEQUENCE [LARGE SCALE GENOMIC DNA]</scope>
    <source>
        <strain evidence="12 13">MCA 2952</strain>
    </source>
</reference>
<feature type="active site" evidence="8">
    <location>
        <position position="474"/>
    </location>
</feature>
<dbReference type="AlphaFoldDB" id="A0A0W0FCB7"/>
<dbReference type="PANTHER" id="PTHR22298">
    <property type="entry name" value="ENDO-1,4-BETA-GLUCANASE"/>
    <property type="match status" value="1"/>
</dbReference>
<evidence type="ECO:0000256" key="5">
    <source>
        <dbReference type="ARBA" id="ARBA00023277"/>
    </source>
</evidence>
<keyword evidence="10" id="KW-0472">Membrane</keyword>
<name>A0A0W0FCB7_MONRR</name>
<keyword evidence="4 9" id="KW-0136">Cellulose degradation</keyword>
<evidence type="ECO:0000259" key="11">
    <source>
        <dbReference type="Pfam" id="PF00759"/>
    </source>
</evidence>
<gene>
    <name evidence="12" type="ORF">WG66_13410</name>
</gene>
<evidence type="ECO:0000256" key="4">
    <source>
        <dbReference type="ARBA" id="ARBA00023001"/>
    </source>
</evidence>
<dbReference type="InterPro" id="IPR033126">
    <property type="entry name" value="Glyco_hydro_9_Asp/Glu_AS"/>
</dbReference>
<dbReference type="GO" id="GO:0030245">
    <property type="term" value="P:cellulose catabolic process"/>
    <property type="evidence" value="ECO:0007669"/>
    <property type="project" value="UniProtKB-KW"/>
</dbReference>
<evidence type="ECO:0000313" key="12">
    <source>
        <dbReference type="EMBL" id="KTB33984.1"/>
    </source>
</evidence>
<keyword evidence="9" id="KW-0732">Signal</keyword>
<keyword evidence="6 8" id="KW-0326">Glycosidase</keyword>
<comment type="caution">
    <text evidence="12">The sequence shown here is derived from an EMBL/GenBank/DDBJ whole genome shotgun (WGS) entry which is preliminary data.</text>
</comment>
<keyword evidence="7 8" id="KW-0624">Polysaccharide degradation</keyword>
<keyword evidence="3 8" id="KW-0378">Hydrolase</keyword>
<dbReference type="InterPro" id="IPR001701">
    <property type="entry name" value="Glyco_hydro_9"/>
</dbReference>
<dbReference type="Proteomes" id="UP000054988">
    <property type="component" value="Unassembled WGS sequence"/>
</dbReference>
<organism evidence="12 13">
    <name type="scientific">Moniliophthora roreri</name>
    <name type="common">Frosty pod rot fungus</name>
    <name type="synonym">Monilia roreri</name>
    <dbReference type="NCBI Taxonomy" id="221103"/>
    <lineage>
        <taxon>Eukaryota</taxon>
        <taxon>Fungi</taxon>
        <taxon>Dikarya</taxon>
        <taxon>Basidiomycota</taxon>
        <taxon>Agaricomycotina</taxon>
        <taxon>Agaricomycetes</taxon>
        <taxon>Agaricomycetidae</taxon>
        <taxon>Agaricales</taxon>
        <taxon>Marasmiineae</taxon>
        <taxon>Marasmiaceae</taxon>
        <taxon>Moniliophthora</taxon>
    </lineage>
</organism>
<keyword evidence="10" id="KW-0812">Transmembrane</keyword>
<feature type="domain" description="Glycoside hydrolase family 9" evidence="11">
    <location>
        <begin position="49"/>
        <end position="495"/>
    </location>
</feature>
<accession>A0A0W0FCB7</accession>
<dbReference type="GO" id="GO:0008810">
    <property type="term" value="F:cellulase activity"/>
    <property type="evidence" value="ECO:0007669"/>
    <property type="project" value="UniProtKB-EC"/>
</dbReference>
<keyword evidence="10" id="KW-1133">Transmembrane helix</keyword>
<dbReference type="Gene3D" id="1.50.10.10">
    <property type="match status" value="1"/>
</dbReference>
<comment type="catalytic activity">
    <reaction evidence="1 9">
        <text>Endohydrolysis of (1-&gt;4)-beta-D-glucosidic linkages in cellulose, lichenin and cereal beta-D-glucans.</text>
        <dbReference type="EC" id="3.2.1.4"/>
    </reaction>
</comment>
<evidence type="ECO:0000256" key="3">
    <source>
        <dbReference type="ARBA" id="ARBA00022801"/>
    </source>
</evidence>
<dbReference type="EC" id="3.2.1.4" evidence="9"/>
<proteinExistence type="inferred from homology"/>
<evidence type="ECO:0000256" key="10">
    <source>
        <dbReference type="SAM" id="Phobius"/>
    </source>
</evidence>
<evidence type="ECO:0000256" key="9">
    <source>
        <dbReference type="RuleBase" id="RU361166"/>
    </source>
</evidence>
<dbReference type="InterPro" id="IPR012341">
    <property type="entry name" value="6hp_glycosidase-like_sf"/>
</dbReference>
<keyword evidence="5 8" id="KW-0119">Carbohydrate metabolism</keyword>
<dbReference type="InterPro" id="IPR008928">
    <property type="entry name" value="6-hairpin_glycosidase_sf"/>
</dbReference>
<feature type="transmembrane region" description="Helical" evidence="10">
    <location>
        <begin position="547"/>
        <end position="569"/>
    </location>
</feature>
<feature type="signal peptide" evidence="9">
    <location>
        <begin position="1"/>
        <end position="18"/>
    </location>
</feature>
<evidence type="ECO:0000256" key="1">
    <source>
        <dbReference type="ARBA" id="ARBA00000966"/>
    </source>
</evidence>
<comment type="similarity">
    <text evidence="2 8 9">Belongs to the glycosyl hydrolase 9 (cellulase E) family.</text>
</comment>
<evidence type="ECO:0000256" key="2">
    <source>
        <dbReference type="ARBA" id="ARBA00007072"/>
    </source>
</evidence>
<dbReference type="eggNOG" id="ENOG502QRF6">
    <property type="taxonomic scope" value="Eukaryota"/>
</dbReference>
<sequence length="578" mass="62598">MFTGLLYLFSLLCSLVIAQLPLPNPPFLPPNSSAGSEASSGYPNPQWSTLLGNLFYFYEAQRSGDLPTTNRVSWRNSSCADDGKDVGIDLSGGYYDAGDYIKATYPLAFTLMSVCWGATDFGRGYDLANQTAYLDDMLRWGLDWLIKAHPKNDTLFVTVADPDVDNGYWGGDQSIPKPRPSFQINSTHPGTDVAAGTAAAFAACSNLYSGRGFGGAFSSPASLQNASYSQTLLTHAQQLYDFAKNAPQINYQKSVPNVAETYGSNSFGDDLAIAALFLAFGTNSTSLYQESEDYFKKDNLGNRDVVFNWDSKTPGLYILFAQIAQSGANLGGSLSTWQGEAERYLDRIVNGKGPAYLTSGGLLYYPDDSDEASLNPALNAAVLLNRYAQMASTPDKKSSYLQYSRNQVDYALGKNPMNVPYIVGSNPNSPSNPHSAMASGGSDIYHIDTSPPTMTYTLYGAVIGGPDKSDNYYDIRRDWPQTEVALDYNAPMLTLAAMHVLNDTNDPFFTALQAGEYDKVKPQGEPCDAAISDGCGEGSRLSMAGKIALGVIFGITGVTIIGLLVWYFISVRKRKTAH</sequence>
<feature type="active site" evidence="8">
    <location>
        <position position="483"/>
    </location>
</feature>
<evidence type="ECO:0000256" key="6">
    <source>
        <dbReference type="ARBA" id="ARBA00023295"/>
    </source>
</evidence>
<dbReference type="PROSITE" id="PS00698">
    <property type="entry name" value="GH9_3"/>
    <property type="match status" value="1"/>
</dbReference>
<evidence type="ECO:0000256" key="7">
    <source>
        <dbReference type="ARBA" id="ARBA00023326"/>
    </source>
</evidence>
<dbReference type="Pfam" id="PF00759">
    <property type="entry name" value="Glyco_hydro_9"/>
    <property type="match status" value="1"/>
</dbReference>